<dbReference type="Proteomes" id="UP000014975">
    <property type="component" value="Unassembled WGS sequence"/>
</dbReference>
<evidence type="ECO:0000313" key="3">
    <source>
        <dbReference type="Proteomes" id="UP000014975"/>
    </source>
</evidence>
<evidence type="ECO:0000259" key="1">
    <source>
        <dbReference type="Pfam" id="PF07811"/>
    </source>
</evidence>
<sequence length="134" mass="14217">MRNVFSIPFLRGRESERGVMAAEFALLLPLFVLLMALLLEGSNAIRTYSVLVEASREAARHVLLHGDAAAVPAVVQAVTADLSGTAGSTVTQALKTVTVEVGYAYQSFHGSNGFIEALFDGPIVLRASTTMPLP</sequence>
<keyword evidence="3" id="KW-1185">Reference proteome</keyword>
<name>S7UC90_9BACT</name>
<evidence type="ECO:0000313" key="2">
    <source>
        <dbReference type="EMBL" id="EPR31509.1"/>
    </source>
</evidence>
<gene>
    <name evidence="2" type="ORF">dsat_0833</name>
</gene>
<dbReference type="RefSeq" id="WP_020887530.1">
    <property type="nucleotide sequence ID" value="NZ_ATHI01000028.1"/>
</dbReference>
<comment type="caution">
    <text evidence="2">The sequence shown here is derived from an EMBL/GenBank/DDBJ whole genome shotgun (WGS) entry which is preliminary data.</text>
</comment>
<dbReference type="EMBL" id="ATHI01000028">
    <property type="protein sequence ID" value="EPR31509.1"/>
    <property type="molecule type" value="Genomic_DNA"/>
</dbReference>
<dbReference type="PATRIC" id="fig|1121439.3.peg.2202"/>
<proteinExistence type="predicted"/>
<dbReference type="STRING" id="1121439.dsat_0833"/>
<dbReference type="Pfam" id="PF07811">
    <property type="entry name" value="TadE"/>
    <property type="match status" value="1"/>
</dbReference>
<dbReference type="InterPro" id="IPR012495">
    <property type="entry name" value="TadE-like_dom"/>
</dbReference>
<dbReference type="OrthoDB" id="5461306at2"/>
<organism evidence="2 3">
    <name type="scientific">Alkalidesulfovibrio alkalitolerans DSM 16529</name>
    <dbReference type="NCBI Taxonomy" id="1121439"/>
    <lineage>
        <taxon>Bacteria</taxon>
        <taxon>Pseudomonadati</taxon>
        <taxon>Thermodesulfobacteriota</taxon>
        <taxon>Desulfovibrionia</taxon>
        <taxon>Desulfovibrionales</taxon>
        <taxon>Desulfovibrionaceae</taxon>
        <taxon>Alkalidesulfovibrio</taxon>
    </lineage>
</organism>
<reference evidence="2 3" key="1">
    <citation type="journal article" date="2013" name="Genome Announc.">
        <title>Draft genome sequences for three mercury-methylating, sulfate-reducing bacteria.</title>
        <authorList>
            <person name="Brown S.D."/>
            <person name="Hurt R.A.Jr."/>
            <person name="Gilmour C.C."/>
            <person name="Elias D.A."/>
        </authorList>
    </citation>
    <scope>NUCLEOTIDE SEQUENCE [LARGE SCALE GENOMIC DNA]</scope>
    <source>
        <strain evidence="2 3">DSM 16529</strain>
    </source>
</reference>
<dbReference type="AlphaFoldDB" id="S7UC90"/>
<feature type="domain" description="TadE-like" evidence="1">
    <location>
        <begin position="18"/>
        <end position="60"/>
    </location>
</feature>
<protein>
    <submittedName>
        <fullName evidence="2">TadE family protein</fullName>
    </submittedName>
</protein>
<accession>S7UC90</accession>